<gene>
    <name evidence="2" type="ORF">GCM10012286_47510</name>
</gene>
<evidence type="ECO:0000256" key="1">
    <source>
        <dbReference type="SAM" id="MobiDB-lite"/>
    </source>
</evidence>
<keyword evidence="3" id="KW-1185">Reference proteome</keyword>
<dbReference type="EMBL" id="BMNG01000010">
    <property type="protein sequence ID" value="GGO49460.1"/>
    <property type="molecule type" value="Genomic_DNA"/>
</dbReference>
<evidence type="ECO:0000313" key="3">
    <source>
        <dbReference type="Proteomes" id="UP000656881"/>
    </source>
</evidence>
<protein>
    <submittedName>
        <fullName evidence="2">Uncharacterized protein</fullName>
    </submittedName>
</protein>
<accession>A0ABQ2MB14</accession>
<evidence type="ECO:0000313" key="2">
    <source>
        <dbReference type="EMBL" id="GGO49460.1"/>
    </source>
</evidence>
<comment type="caution">
    <text evidence="2">The sequence shown here is derived from an EMBL/GenBank/DDBJ whole genome shotgun (WGS) entry which is preliminary data.</text>
</comment>
<feature type="region of interest" description="Disordered" evidence="1">
    <location>
        <begin position="65"/>
        <end position="86"/>
    </location>
</feature>
<proteinExistence type="predicted"/>
<sequence length="105" mass="11559">MRWSTGSVRFSPFTFRVMPLDVAGALDVGGAMIGLLSRMRCATGAEAWARAARVAQVTREERAERAEQEVQHCAGRSAGGRGATDRMHPAMPALWWSELKRTTVR</sequence>
<organism evidence="2 3">
    <name type="scientific">Streptomyces lasiicapitis</name>
    <dbReference type="NCBI Taxonomy" id="1923961"/>
    <lineage>
        <taxon>Bacteria</taxon>
        <taxon>Bacillati</taxon>
        <taxon>Actinomycetota</taxon>
        <taxon>Actinomycetes</taxon>
        <taxon>Kitasatosporales</taxon>
        <taxon>Streptomycetaceae</taxon>
        <taxon>Streptomyces</taxon>
    </lineage>
</organism>
<reference evidence="3" key="1">
    <citation type="journal article" date="2019" name="Int. J. Syst. Evol. Microbiol.">
        <title>The Global Catalogue of Microorganisms (GCM) 10K type strain sequencing project: providing services to taxonomists for standard genome sequencing and annotation.</title>
        <authorList>
            <consortium name="The Broad Institute Genomics Platform"/>
            <consortium name="The Broad Institute Genome Sequencing Center for Infectious Disease"/>
            <person name="Wu L."/>
            <person name="Ma J."/>
        </authorList>
    </citation>
    <scope>NUCLEOTIDE SEQUENCE [LARGE SCALE GENOMIC DNA]</scope>
    <source>
        <strain evidence="3">CGMCC 4.7349</strain>
    </source>
</reference>
<dbReference type="Proteomes" id="UP000656881">
    <property type="component" value="Unassembled WGS sequence"/>
</dbReference>
<name>A0ABQ2MB14_9ACTN</name>